<evidence type="ECO:0000313" key="2">
    <source>
        <dbReference type="Proteomes" id="UP001305647"/>
    </source>
</evidence>
<dbReference type="AlphaFoldDB" id="A0AAN6PRR4"/>
<organism evidence="1 2">
    <name type="scientific">Parathielavia hyrcaniae</name>
    <dbReference type="NCBI Taxonomy" id="113614"/>
    <lineage>
        <taxon>Eukaryota</taxon>
        <taxon>Fungi</taxon>
        <taxon>Dikarya</taxon>
        <taxon>Ascomycota</taxon>
        <taxon>Pezizomycotina</taxon>
        <taxon>Sordariomycetes</taxon>
        <taxon>Sordariomycetidae</taxon>
        <taxon>Sordariales</taxon>
        <taxon>Chaetomiaceae</taxon>
        <taxon>Parathielavia</taxon>
    </lineage>
</organism>
<reference evidence="1" key="1">
    <citation type="journal article" date="2023" name="Mol. Phylogenet. Evol.">
        <title>Genome-scale phylogeny and comparative genomics of the fungal order Sordariales.</title>
        <authorList>
            <person name="Hensen N."/>
            <person name="Bonometti L."/>
            <person name="Westerberg I."/>
            <person name="Brannstrom I.O."/>
            <person name="Guillou S."/>
            <person name="Cros-Aarteil S."/>
            <person name="Calhoun S."/>
            <person name="Haridas S."/>
            <person name="Kuo A."/>
            <person name="Mondo S."/>
            <person name="Pangilinan J."/>
            <person name="Riley R."/>
            <person name="LaButti K."/>
            <person name="Andreopoulos B."/>
            <person name="Lipzen A."/>
            <person name="Chen C."/>
            <person name="Yan M."/>
            <person name="Daum C."/>
            <person name="Ng V."/>
            <person name="Clum A."/>
            <person name="Steindorff A."/>
            <person name="Ohm R.A."/>
            <person name="Martin F."/>
            <person name="Silar P."/>
            <person name="Natvig D.O."/>
            <person name="Lalanne C."/>
            <person name="Gautier V."/>
            <person name="Ament-Velasquez S.L."/>
            <person name="Kruys A."/>
            <person name="Hutchinson M.I."/>
            <person name="Powell A.J."/>
            <person name="Barry K."/>
            <person name="Miller A.N."/>
            <person name="Grigoriev I.V."/>
            <person name="Debuchy R."/>
            <person name="Gladieux P."/>
            <person name="Hiltunen Thoren M."/>
            <person name="Johannesson H."/>
        </authorList>
    </citation>
    <scope>NUCLEOTIDE SEQUENCE</scope>
    <source>
        <strain evidence="1">CBS 757.83</strain>
    </source>
</reference>
<gene>
    <name evidence="1" type="ORF">N658DRAFT_347070</name>
</gene>
<comment type="caution">
    <text evidence="1">The sequence shown here is derived from an EMBL/GenBank/DDBJ whole genome shotgun (WGS) entry which is preliminary data.</text>
</comment>
<dbReference type="EMBL" id="MU863707">
    <property type="protein sequence ID" value="KAK4096563.1"/>
    <property type="molecule type" value="Genomic_DNA"/>
</dbReference>
<name>A0AAN6PRR4_9PEZI</name>
<sequence length="127" mass="13889">MIQFLHDKGGDLENVDRGRRTPLMEAALWGWLKVVVRKGGPCAYLPSCATDAHPVSSSSFPQLSISRIESAFAVPLCLALMPLASHSRELSAGAQRRSVCKGLQGAQCYGSQLHNWRASLWLIDLLN</sequence>
<dbReference type="Proteomes" id="UP001305647">
    <property type="component" value="Unassembled WGS sequence"/>
</dbReference>
<protein>
    <submittedName>
        <fullName evidence="1">Uncharacterized protein</fullName>
    </submittedName>
</protein>
<accession>A0AAN6PRR4</accession>
<evidence type="ECO:0000313" key="1">
    <source>
        <dbReference type="EMBL" id="KAK4096563.1"/>
    </source>
</evidence>
<keyword evidence="2" id="KW-1185">Reference proteome</keyword>
<reference evidence="1" key="2">
    <citation type="submission" date="2023-05" db="EMBL/GenBank/DDBJ databases">
        <authorList>
            <consortium name="Lawrence Berkeley National Laboratory"/>
            <person name="Steindorff A."/>
            <person name="Hensen N."/>
            <person name="Bonometti L."/>
            <person name="Westerberg I."/>
            <person name="Brannstrom I.O."/>
            <person name="Guillou S."/>
            <person name="Cros-Aarteil S."/>
            <person name="Calhoun S."/>
            <person name="Haridas S."/>
            <person name="Kuo A."/>
            <person name="Mondo S."/>
            <person name="Pangilinan J."/>
            <person name="Riley R."/>
            <person name="Labutti K."/>
            <person name="Andreopoulos B."/>
            <person name="Lipzen A."/>
            <person name="Chen C."/>
            <person name="Yanf M."/>
            <person name="Daum C."/>
            <person name="Ng V."/>
            <person name="Clum A."/>
            <person name="Ohm R."/>
            <person name="Martin F."/>
            <person name="Silar P."/>
            <person name="Natvig D."/>
            <person name="Lalanne C."/>
            <person name="Gautier V."/>
            <person name="Ament-Velasquez S.L."/>
            <person name="Kruys A."/>
            <person name="Hutchinson M.I."/>
            <person name="Powell A.J."/>
            <person name="Barry K."/>
            <person name="Miller A.N."/>
            <person name="Grigoriev I.V."/>
            <person name="Debuchy R."/>
            <person name="Gladieux P."/>
            <person name="Thoren M.H."/>
            <person name="Johannesson H."/>
        </authorList>
    </citation>
    <scope>NUCLEOTIDE SEQUENCE</scope>
    <source>
        <strain evidence="1">CBS 757.83</strain>
    </source>
</reference>
<proteinExistence type="predicted"/>